<dbReference type="AlphaFoldDB" id="A0A7W8G999"/>
<dbReference type="InterPro" id="IPR050555">
    <property type="entry name" value="Bact_Solute-Bind_Prot2"/>
</dbReference>
<keyword evidence="3" id="KW-0732">Signal</keyword>
<gene>
    <name evidence="5" type="ORF">HNP76_001505</name>
</gene>
<feature type="domain" description="Periplasmic binding protein" evidence="4">
    <location>
        <begin position="20"/>
        <end position="273"/>
    </location>
</feature>
<evidence type="ECO:0000256" key="1">
    <source>
        <dbReference type="ARBA" id="ARBA00004196"/>
    </source>
</evidence>
<evidence type="ECO:0000256" key="2">
    <source>
        <dbReference type="ARBA" id="ARBA00007639"/>
    </source>
</evidence>
<evidence type="ECO:0000313" key="5">
    <source>
        <dbReference type="EMBL" id="MBB5226137.1"/>
    </source>
</evidence>
<dbReference type="Gene3D" id="3.40.50.2300">
    <property type="match status" value="2"/>
</dbReference>
<organism evidence="5 6">
    <name type="scientific">Treponema ruminis</name>
    <dbReference type="NCBI Taxonomy" id="744515"/>
    <lineage>
        <taxon>Bacteria</taxon>
        <taxon>Pseudomonadati</taxon>
        <taxon>Spirochaetota</taxon>
        <taxon>Spirochaetia</taxon>
        <taxon>Spirochaetales</taxon>
        <taxon>Treponemataceae</taxon>
        <taxon>Treponema</taxon>
    </lineage>
</organism>
<evidence type="ECO:0000256" key="3">
    <source>
        <dbReference type="ARBA" id="ARBA00022729"/>
    </source>
</evidence>
<dbReference type="Pfam" id="PF13407">
    <property type="entry name" value="Peripla_BP_4"/>
    <property type="match status" value="1"/>
</dbReference>
<dbReference type="GO" id="GO:0030246">
    <property type="term" value="F:carbohydrate binding"/>
    <property type="evidence" value="ECO:0007669"/>
    <property type="project" value="TreeGrafter"/>
</dbReference>
<sequence>MEISSRDSEKSSGEAPKLCIGFSIDTLALERWQRDLDIFMNRVKELGADVIVQNAGNSVDIQNKQLLYLMERKVDAVVVLAKKRDSLTDIIQKIKAKGIPVISYDRLITDADISMYISVNTERVGELMAKRMLSQEVGTDWYCILGPEDDFNMILLQQGIKSAIRDKKVKIRGTYYTEGWNYDLSYQEAVKIVTGSKIPDAIICGNDALAGSVIQAIADYCPDRHVAICGQDADIAACQNIVRGLQSFTVYKPITSLAEQAADYAVLLAKGEKVEDIVRSGKTINNGFAEIPVVWLEPKIVTKDTIDSVVVGSGFHTHGEIYK</sequence>
<accession>A0A7W8G999</accession>
<comment type="caution">
    <text evidence="5">The sequence shown here is derived from an EMBL/GenBank/DDBJ whole genome shotgun (WGS) entry which is preliminary data.</text>
</comment>
<dbReference type="SUPFAM" id="SSF53822">
    <property type="entry name" value="Periplasmic binding protein-like I"/>
    <property type="match status" value="1"/>
</dbReference>
<comment type="subcellular location">
    <subcellularLocation>
        <location evidence="1">Cell envelope</location>
    </subcellularLocation>
</comment>
<proteinExistence type="inferred from homology"/>
<name>A0A7W8G999_9SPIR</name>
<dbReference type="Proteomes" id="UP000518887">
    <property type="component" value="Unassembled WGS sequence"/>
</dbReference>
<reference evidence="5 6" key="1">
    <citation type="submission" date="2020-08" db="EMBL/GenBank/DDBJ databases">
        <title>Genomic Encyclopedia of Type Strains, Phase IV (KMG-IV): sequencing the most valuable type-strain genomes for metagenomic binning, comparative biology and taxonomic classification.</title>
        <authorList>
            <person name="Goeker M."/>
        </authorList>
    </citation>
    <scope>NUCLEOTIDE SEQUENCE [LARGE SCALE GENOMIC DNA]</scope>
    <source>
        <strain evidence="5 6">DSM 103462</strain>
    </source>
</reference>
<keyword evidence="6" id="KW-1185">Reference proteome</keyword>
<dbReference type="GO" id="GO:0030288">
    <property type="term" value="C:outer membrane-bounded periplasmic space"/>
    <property type="evidence" value="ECO:0007669"/>
    <property type="project" value="TreeGrafter"/>
</dbReference>
<protein>
    <submittedName>
        <fullName evidence="5">D-xylose transport system substrate-binding protein</fullName>
    </submittedName>
</protein>
<dbReference type="PANTHER" id="PTHR30036:SF1">
    <property type="entry name" value="D-XYLOSE-BINDING PERIPLASMIC PROTEIN"/>
    <property type="match status" value="1"/>
</dbReference>
<dbReference type="EMBL" id="JACHFQ010000004">
    <property type="protein sequence ID" value="MBB5226137.1"/>
    <property type="molecule type" value="Genomic_DNA"/>
</dbReference>
<dbReference type="InterPro" id="IPR028082">
    <property type="entry name" value="Peripla_BP_I"/>
</dbReference>
<dbReference type="RefSeq" id="WP_184659112.1">
    <property type="nucleotide sequence ID" value="NZ_CP031518.1"/>
</dbReference>
<comment type="similarity">
    <text evidence="2">Belongs to the bacterial solute-binding protein 2 family.</text>
</comment>
<dbReference type="PANTHER" id="PTHR30036">
    <property type="entry name" value="D-XYLOSE-BINDING PERIPLASMIC PROTEIN"/>
    <property type="match status" value="1"/>
</dbReference>
<dbReference type="InterPro" id="IPR025997">
    <property type="entry name" value="SBP_2_dom"/>
</dbReference>
<evidence type="ECO:0000259" key="4">
    <source>
        <dbReference type="Pfam" id="PF13407"/>
    </source>
</evidence>
<evidence type="ECO:0000313" key="6">
    <source>
        <dbReference type="Proteomes" id="UP000518887"/>
    </source>
</evidence>